<proteinExistence type="predicted"/>
<dbReference type="GO" id="GO:0003824">
    <property type="term" value="F:catalytic activity"/>
    <property type="evidence" value="ECO:0007669"/>
    <property type="project" value="InterPro"/>
</dbReference>
<evidence type="ECO:0000313" key="2">
    <source>
        <dbReference type="EMBL" id="ASC70998.1"/>
    </source>
</evidence>
<dbReference type="InterPro" id="IPR005135">
    <property type="entry name" value="Endo/exonuclease/phosphatase"/>
</dbReference>
<dbReference type="Gene3D" id="2.150.10.10">
    <property type="entry name" value="Serralysin-like metalloprotease, C-terminal"/>
    <property type="match status" value="1"/>
</dbReference>
<feature type="domain" description="Endonuclease/exonuclease/phosphatase" evidence="1">
    <location>
        <begin position="639"/>
        <end position="928"/>
    </location>
</feature>
<evidence type="ECO:0000313" key="3">
    <source>
        <dbReference type="Proteomes" id="UP000191901"/>
    </source>
</evidence>
<name>A0A1Z3HL21_9CYAN</name>
<sequence>MRGHSPGSESGDFIGVNSFAGSNAPDVSANGTAVAENSEQNFEFNDGDGRLDLVFEPVDVSGFSNRSLSFDYWINSTGYESSDSFSAALSDGTTEVSLFDFGEVELEGNTSADDGTANWTPFTVDLESLITGGLGETLTLTISVDTNAGSENIFVDNVAFLSDVPGGGPPQVAINELRIDQPGSDTDEYFELFGNANAPLDGLFYLVIGDGSGGSGVIENVTDLSGQTLNANGFFLAAEGSFTLGSADLTTSLGFENSDNVTHLLVQGFTGSDDDDLDTDDDGVLDLTPWSALLDSVALIETVGSGDQVYSATQVGPDGSFVPGHVFRDPDGTGAFQIGAFDPVGGNDTPGATNEFVPPPATPAAIYDIQGAGHTSPLLGETVVTAGIVTALESNGFFLQDPQGDGNIATSDAIFVFTGGAPGVTVGDELSVTGKVSEFTPGGVATRNLSTTQISGNPEIVTLSTGNALPAAEIIGAGGRVPPTETIDDDAFASFDPTGDGIDFFESLEGMRVTATNLAAVAGTNRFGEIFTVADLDPTTPGIQGATGISERGTLNISPDDFNPEKIQIDFDDDILPGFTFPDVNVGAQLGDVTGVISYDFGNFQIQPTEAFSATPAAPELQPEVTEITKGAGQLTMASYNVLNLDVNDSDGDTDVADGRFQAIAEQIVNNLKTPDIIGLQEIQDNSGSDDDGTVSASETLQALVDAIATAGGPQYEFIDNTFITDGVSGGQPGGNIRTAFLYNPDAVNLVEGSVQTIGGQNPGDAFFDARLPLVASFEFQGQEVTVVNNHFSSKGGSAPILGTEQPFEARQEEVAVNGSLDERIAQAEAVKDFVDGLLASNPEANVVALGDLNEFEFVSPVDDILGSSLTNLVDTLPADERYSFIFQGNSQQLDHILVSDHLTAGAQFDIVHTNSEFAEVTGRASDHDPLLASLQLLNPIDGSRRGDVIVGTDKADLIQAFGGRDRIFAADGNDRVFAGVFGNDGDDLLDGGRGRDLVVGGNGDDIINGGRGRDWLIGDSGDFDEGAPPSMAGADRFVFEGRFGHDLIVDFQSGPDQIDISALDLSFGAIDSNGDGVINSGDKFMRQRGEDSLQVNLRPFGGGKITVLGVSSLTEADLVV</sequence>
<dbReference type="SUPFAM" id="SSF56219">
    <property type="entry name" value="DNase I-like"/>
    <property type="match status" value="1"/>
</dbReference>
<dbReference type="SUPFAM" id="SSF51120">
    <property type="entry name" value="beta-Roll"/>
    <property type="match status" value="1"/>
</dbReference>
<dbReference type="CDD" id="cd04486">
    <property type="entry name" value="YhcR_OBF_like"/>
    <property type="match status" value="1"/>
</dbReference>
<accession>A0A1Z3HL21</accession>
<dbReference type="RefSeq" id="WP_088429630.1">
    <property type="nucleotide sequence ID" value="NZ_CP021983.2"/>
</dbReference>
<reference evidence="2 3" key="1">
    <citation type="journal article" date="2016" name="Biochim. Biophys. Acta">
        <title>Characterization of red-shifted phycobilisomes isolated from the chlorophyll f-containing cyanobacterium Halomicronema hongdechloris.</title>
        <authorList>
            <person name="Li Y."/>
            <person name="Lin Y."/>
            <person name="Garvey C.J."/>
            <person name="Birch D."/>
            <person name="Corkery R.W."/>
            <person name="Loughlin P.C."/>
            <person name="Scheer H."/>
            <person name="Willows R.D."/>
            <person name="Chen M."/>
        </authorList>
    </citation>
    <scope>NUCLEOTIDE SEQUENCE [LARGE SCALE GENOMIC DNA]</scope>
    <source>
        <strain evidence="2 3">C2206</strain>
    </source>
</reference>
<dbReference type="AlphaFoldDB" id="A0A1Z3HL21"/>
<evidence type="ECO:0000259" key="1">
    <source>
        <dbReference type="Pfam" id="PF03372"/>
    </source>
</evidence>
<dbReference type="InterPro" id="IPR036691">
    <property type="entry name" value="Endo/exonu/phosph_ase_sf"/>
</dbReference>
<dbReference type="OrthoDB" id="9768561at2"/>
<dbReference type="PANTHER" id="PTHR42834:SF1">
    <property type="entry name" value="ENDONUCLEASE_EXONUCLEASE_PHOSPHATASE FAMILY PROTEIN (AFU_ORTHOLOGUE AFUA_3G09210)"/>
    <property type="match status" value="1"/>
</dbReference>
<keyword evidence="3" id="KW-1185">Reference proteome</keyword>
<dbReference type="Proteomes" id="UP000191901">
    <property type="component" value="Chromosome"/>
</dbReference>
<dbReference type="Gene3D" id="3.60.10.10">
    <property type="entry name" value="Endonuclease/exonuclease/phosphatase"/>
    <property type="match status" value="1"/>
</dbReference>
<dbReference type="KEGG" id="hhg:XM38_019470"/>
<dbReference type="CDD" id="cd10283">
    <property type="entry name" value="MnuA_DNase1-like"/>
    <property type="match status" value="1"/>
</dbReference>
<dbReference type="EMBL" id="CP021983">
    <property type="protein sequence ID" value="ASC70998.1"/>
    <property type="molecule type" value="Genomic_DNA"/>
</dbReference>
<gene>
    <name evidence="2" type="primary">ltxA</name>
    <name evidence="2" type="ORF">XM38_019470</name>
</gene>
<dbReference type="InterPro" id="IPR001343">
    <property type="entry name" value="Hemolysn_Ca-bd"/>
</dbReference>
<dbReference type="Pfam" id="PF00353">
    <property type="entry name" value="HemolysinCabind"/>
    <property type="match status" value="2"/>
</dbReference>
<protein>
    <submittedName>
        <fullName evidence="2">Leukotoxin</fullName>
    </submittedName>
</protein>
<dbReference type="InterPro" id="IPR011049">
    <property type="entry name" value="Serralysin-like_metalloprot_C"/>
</dbReference>
<dbReference type="STRING" id="1641165.XM38_14905"/>
<dbReference type="GO" id="GO:0005509">
    <property type="term" value="F:calcium ion binding"/>
    <property type="evidence" value="ECO:0007669"/>
    <property type="project" value="InterPro"/>
</dbReference>
<dbReference type="Pfam" id="PF03372">
    <property type="entry name" value="Exo_endo_phos"/>
    <property type="match status" value="1"/>
</dbReference>
<organism evidence="2 3">
    <name type="scientific">Halomicronema hongdechloris C2206</name>
    <dbReference type="NCBI Taxonomy" id="1641165"/>
    <lineage>
        <taxon>Bacteria</taxon>
        <taxon>Bacillati</taxon>
        <taxon>Cyanobacteriota</taxon>
        <taxon>Cyanophyceae</taxon>
        <taxon>Nodosilineales</taxon>
        <taxon>Nodosilineaceae</taxon>
        <taxon>Halomicronema</taxon>
    </lineage>
</organism>
<dbReference type="PANTHER" id="PTHR42834">
    <property type="entry name" value="ENDONUCLEASE/EXONUCLEASE/PHOSPHATASE FAMILY PROTEIN (AFU_ORTHOLOGUE AFUA_3G09210)"/>
    <property type="match status" value="1"/>
</dbReference>